<dbReference type="PROSITE" id="PS51708">
    <property type="entry name" value="CHAD"/>
    <property type="match status" value="1"/>
</dbReference>
<evidence type="ECO:0000313" key="2">
    <source>
        <dbReference type="EMBL" id="SFN70645.1"/>
    </source>
</evidence>
<dbReference type="PANTHER" id="PTHR39339:SF1">
    <property type="entry name" value="CHAD DOMAIN-CONTAINING PROTEIN"/>
    <property type="match status" value="1"/>
</dbReference>
<organism evidence="2 3">
    <name type="scientific">Formivibrio citricus</name>
    <dbReference type="NCBI Taxonomy" id="83765"/>
    <lineage>
        <taxon>Bacteria</taxon>
        <taxon>Pseudomonadati</taxon>
        <taxon>Pseudomonadota</taxon>
        <taxon>Betaproteobacteria</taxon>
        <taxon>Neisseriales</taxon>
        <taxon>Chitinibacteraceae</taxon>
        <taxon>Formivibrio</taxon>
    </lineage>
</organism>
<dbReference type="EMBL" id="FOVE01000015">
    <property type="protein sequence ID" value="SFN70645.1"/>
    <property type="molecule type" value="Genomic_DNA"/>
</dbReference>
<proteinExistence type="predicted"/>
<evidence type="ECO:0000259" key="1">
    <source>
        <dbReference type="PROSITE" id="PS51708"/>
    </source>
</evidence>
<dbReference type="STRING" id="83765.SAMN05660284_02087"/>
<dbReference type="InterPro" id="IPR038186">
    <property type="entry name" value="CHAD_dom_sf"/>
</dbReference>
<dbReference type="InterPro" id="IPR007899">
    <property type="entry name" value="CHAD_dom"/>
</dbReference>
<dbReference type="Gene3D" id="1.40.20.10">
    <property type="entry name" value="CHAD domain"/>
    <property type="match status" value="1"/>
</dbReference>
<dbReference type="Pfam" id="PF05235">
    <property type="entry name" value="CHAD"/>
    <property type="match status" value="1"/>
</dbReference>
<keyword evidence="3" id="KW-1185">Reference proteome</keyword>
<sequence length="255" mass="28941">MPGRTILQNSLSQHLSGIAAARRRTRENENPEGLHDLRVAIRALRAILPLLGKRKPVKALRDQWKSIAHATSPVRDLEVLIELLDHIPAETGNVRIRLAAEEVIARRELFRMLASAEFPLLLQASRKLVVTPKNIPETPTLRKRAQKRADNLLDSIREQIAVLGPETHARDWHALRLTIKHLRYLIEHGGEWLPRTWGKLHPPLKQCQAALGELHDLDMLYERTPLRAPALYAARQATARNAVVDLERLISHARA</sequence>
<dbReference type="SMART" id="SM00880">
    <property type="entry name" value="CHAD"/>
    <property type="match status" value="1"/>
</dbReference>
<dbReference type="RefSeq" id="WP_091195743.1">
    <property type="nucleotide sequence ID" value="NZ_FOVE01000015.1"/>
</dbReference>
<dbReference type="PANTHER" id="PTHR39339">
    <property type="entry name" value="SLR1444 PROTEIN"/>
    <property type="match status" value="1"/>
</dbReference>
<evidence type="ECO:0000313" key="3">
    <source>
        <dbReference type="Proteomes" id="UP000242869"/>
    </source>
</evidence>
<protein>
    <submittedName>
        <fullName evidence="2">CHAD domain-containing protein</fullName>
    </submittedName>
</protein>
<dbReference type="AlphaFoldDB" id="A0A1I5B7F7"/>
<feature type="domain" description="CHAD" evidence="1">
    <location>
        <begin position="1"/>
        <end position="255"/>
    </location>
</feature>
<accession>A0A1I5B7F7</accession>
<name>A0A1I5B7F7_9NEIS</name>
<gene>
    <name evidence="2" type="ORF">SAMN05660284_02087</name>
</gene>
<dbReference type="Proteomes" id="UP000242869">
    <property type="component" value="Unassembled WGS sequence"/>
</dbReference>
<reference evidence="3" key="1">
    <citation type="submission" date="2016-10" db="EMBL/GenBank/DDBJ databases">
        <authorList>
            <person name="Varghese N."/>
            <person name="Submissions S."/>
        </authorList>
    </citation>
    <scope>NUCLEOTIDE SEQUENCE [LARGE SCALE GENOMIC DNA]</scope>
    <source>
        <strain evidence="3">DSM 6150</strain>
    </source>
</reference>
<dbReference type="OrthoDB" id="8587394at2"/>